<evidence type="ECO:0000256" key="2">
    <source>
        <dbReference type="ARBA" id="ARBA00023015"/>
    </source>
</evidence>
<protein>
    <submittedName>
        <fullName evidence="6">LysR family transcriptional regulator</fullName>
    </submittedName>
</protein>
<dbReference type="AlphaFoldDB" id="A0A7W4DBG3"/>
<dbReference type="CDD" id="cd05466">
    <property type="entry name" value="PBP2_LTTR_substrate"/>
    <property type="match status" value="1"/>
</dbReference>
<feature type="domain" description="HTH lysR-type" evidence="5">
    <location>
        <begin position="3"/>
        <end position="60"/>
    </location>
</feature>
<dbReference type="GO" id="GO:0032993">
    <property type="term" value="C:protein-DNA complex"/>
    <property type="evidence" value="ECO:0007669"/>
    <property type="project" value="TreeGrafter"/>
</dbReference>
<dbReference type="InterPro" id="IPR005119">
    <property type="entry name" value="LysR_subst-bd"/>
</dbReference>
<comment type="similarity">
    <text evidence="1">Belongs to the LysR transcriptional regulatory family.</text>
</comment>
<dbReference type="RefSeq" id="WP_182833514.1">
    <property type="nucleotide sequence ID" value="NZ_JACJFN010000002.1"/>
</dbReference>
<dbReference type="Pfam" id="PF00126">
    <property type="entry name" value="HTH_1"/>
    <property type="match status" value="1"/>
</dbReference>
<dbReference type="PANTHER" id="PTHR30346">
    <property type="entry name" value="TRANSCRIPTIONAL DUAL REGULATOR HCAR-RELATED"/>
    <property type="match status" value="1"/>
</dbReference>
<evidence type="ECO:0000313" key="7">
    <source>
        <dbReference type="Proteomes" id="UP000581189"/>
    </source>
</evidence>
<evidence type="ECO:0000256" key="3">
    <source>
        <dbReference type="ARBA" id="ARBA00023125"/>
    </source>
</evidence>
<dbReference type="EMBL" id="JACJFN010000002">
    <property type="protein sequence ID" value="MBB1519498.1"/>
    <property type="molecule type" value="Genomic_DNA"/>
</dbReference>
<keyword evidence="4" id="KW-0804">Transcription</keyword>
<dbReference type="SUPFAM" id="SSF46785">
    <property type="entry name" value="Winged helix' DNA-binding domain"/>
    <property type="match status" value="1"/>
</dbReference>
<dbReference type="GO" id="GO:0003677">
    <property type="term" value="F:DNA binding"/>
    <property type="evidence" value="ECO:0007669"/>
    <property type="project" value="UniProtKB-KW"/>
</dbReference>
<dbReference type="PRINTS" id="PR00039">
    <property type="entry name" value="HTHLYSR"/>
</dbReference>
<keyword evidence="7" id="KW-1185">Reference proteome</keyword>
<dbReference type="InterPro" id="IPR036390">
    <property type="entry name" value="WH_DNA-bd_sf"/>
</dbReference>
<dbReference type="Gene3D" id="3.40.190.10">
    <property type="entry name" value="Periplasmic binding protein-like II"/>
    <property type="match status" value="2"/>
</dbReference>
<dbReference type="Pfam" id="PF03466">
    <property type="entry name" value="LysR_substrate"/>
    <property type="match status" value="1"/>
</dbReference>
<evidence type="ECO:0000256" key="4">
    <source>
        <dbReference type="ARBA" id="ARBA00023163"/>
    </source>
</evidence>
<evidence type="ECO:0000256" key="1">
    <source>
        <dbReference type="ARBA" id="ARBA00009437"/>
    </source>
</evidence>
<accession>A0A7W4DBG3</accession>
<comment type="caution">
    <text evidence="6">The sequence shown here is derived from an EMBL/GenBank/DDBJ whole genome shotgun (WGS) entry which is preliminary data.</text>
</comment>
<evidence type="ECO:0000313" key="6">
    <source>
        <dbReference type="EMBL" id="MBB1519498.1"/>
    </source>
</evidence>
<evidence type="ECO:0000259" key="5">
    <source>
        <dbReference type="PROSITE" id="PS50931"/>
    </source>
</evidence>
<reference evidence="6 7" key="1">
    <citation type="submission" date="2020-08" db="EMBL/GenBank/DDBJ databases">
        <authorList>
            <person name="Kim C.M."/>
        </authorList>
    </citation>
    <scope>NUCLEOTIDE SEQUENCE [LARGE SCALE GENOMIC DNA]</scope>
    <source>
        <strain evidence="6 7">SR9</strain>
    </source>
</reference>
<proteinExistence type="inferred from homology"/>
<organism evidence="6 7">
    <name type="scientific">Aquipseudomonas guryensis</name>
    <dbReference type="NCBI Taxonomy" id="2759165"/>
    <lineage>
        <taxon>Bacteria</taxon>
        <taxon>Pseudomonadati</taxon>
        <taxon>Pseudomonadota</taxon>
        <taxon>Gammaproteobacteria</taxon>
        <taxon>Pseudomonadales</taxon>
        <taxon>Pseudomonadaceae</taxon>
        <taxon>Aquipseudomonas</taxon>
    </lineage>
</organism>
<keyword evidence="2" id="KW-0805">Transcription regulation</keyword>
<dbReference type="InterPro" id="IPR036388">
    <property type="entry name" value="WH-like_DNA-bd_sf"/>
</dbReference>
<dbReference type="Gene3D" id="1.10.10.10">
    <property type="entry name" value="Winged helix-like DNA-binding domain superfamily/Winged helix DNA-binding domain"/>
    <property type="match status" value="1"/>
</dbReference>
<dbReference type="PANTHER" id="PTHR30346:SF28">
    <property type="entry name" value="HTH-TYPE TRANSCRIPTIONAL REGULATOR CYNR"/>
    <property type="match status" value="1"/>
</dbReference>
<sequence length="305" mass="33941">MRLEMKHLRLVRSISQTGNLTRAAEALFISQPALSKQLAELEERLGLALFQRTQKAMLPTEAGLAFDDHAQRILGDVAVLEEHLARFARGDSGRLRLAIDRMHLSDWLAEFLQEFRRRFPQIEVQVKQVPNLLDSLLAHDCDIAILGETSAASGVNWLALNRDEIVAILPPAHPLGAKPWLEASDLTGVDLLYHFKLEQSLLYRRYLHPQRIELGSLQHIQDIATIIALVRAGLGISLLPRRQLQGDESGLLVRPVGTSGMAFRWQAAVASDERRPFVQGALQLLQAQLYQSTNLTTPAVAPASP</sequence>
<gene>
    <name evidence="6" type="ORF">H3H45_09640</name>
</gene>
<dbReference type="InterPro" id="IPR000847">
    <property type="entry name" value="LysR_HTH_N"/>
</dbReference>
<name>A0A7W4DBG3_9GAMM</name>
<dbReference type="FunFam" id="1.10.10.10:FF:000001">
    <property type="entry name" value="LysR family transcriptional regulator"/>
    <property type="match status" value="1"/>
</dbReference>
<keyword evidence="3" id="KW-0238">DNA-binding</keyword>
<dbReference type="GO" id="GO:0003700">
    <property type="term" value="F:DNA-binding transcription factor activity"/>
    <property type="evidence" value="ECO:0007669"/>
    <property type="project" value="InterPro"/>
</dbReference>
<dbReference type="PROSITE" id="PS50931">
    <property type="entry name" value="HTH_LYSR"/>
    <property type="match status" value="1"/>
</dbReference>
<dbReference type="SUPFAM" id="SSF53850">
    <property type="entry name" value="Periplasmic binding protein-like II"/>
    <property type="match status" value="1"/>
</dbReference>
<dbReference type="Proteomes" id="UP000581189">
    <property type="component" value="Unassembled WGS sequence"/>
</dbReference>